<feature type="region of interest" description="Disordered" evidence="2">
    <location>
        <begin position="43"/>
        <end position="66"/>
    </location>
</feature>
<dbReference type="GO" id="GO:0005758">
    <property type="term" value="C:mitochondrial intermembrane space"/>
    <property type="evidence" value="ECO:0007669"/>
    <property type="project" value="InterPro"/>
</dbReference>
<reference evidence="3 4" key="1">
    <citation type="submission" date="2015-06" db="EMBL/GenBank/DDBJ databases">
        <title>Draft genome of the ant-associated black yeast Phialophora attae CBS 131958.</title>
        <authorList>
            <person name="Moreno L.F."/>
            <person name="Stielow B.J."/>
            <person name="de Hoog S."/>
            <person name="Vicente V.A."/>
            <person name="Weiss V.A."/>
            <person name="de Vries M."/>
            <person name="Cruz L.M."/>
            <person name="Souza E.M."/>
        </authorList>
    </citation>
    <scope>NUCLEOTIDE SEQUENCE [LARGE SCALE GENOMIC DNA]</scope>
    <source>
        <strain evidence="3 4">CBS 131958</strain>
    </source>
</reference>
<dbReference type="OrthoDB" id="5593818at2759"/>
<evidence type="ECO:0000256" key="1">
    <source>
        <dbReference type="ARBA" id="ARBA00024204"/>
    </source>
</evidence>
<dbReference type="AlphaFoldDB" id="A0A0N0NQF2"/>
<keyword evidence="4" id="KW-1185">Reference proteome</keyword>
<dbReference type="RefSeq" id="XP_018003801.1">
    <property type="nucleotide sequence ID" value="XM_018146570.1"/>
</dbReference>
<dbReference type="VEuPathDB" id="FungiDB:AB675_6290"/>
<evidence type="ECO:0000256" key="2">
    <source>
        <dbReference type="SAM" id="MobiDB-lite"/>
    </source>
</evidence>
<dbReference type="STRING" id="1664694.A0A0N0NQF2"/>
<dbReference type="Proteomes" id="UP000038010">
    <property type="component" value="Unassembled WGS sequence"/>
</dbReference>
<evidence type="ECO:0008006" key="5">
    <source>
        <dbReference type="Google" id="ProtNLM"/>
    </source>
</evidence>
<protein>
    <recommendedName>
        <fullName evidence="5">Caffeine-induced death protein 2</fullName>
    </recommendedName>
</protein>
<accession>A0A0N0NQF2</accession>
<name>A0A0N0NQF2_9EURO</name>
<dbReference type="InterPro" id="IPR019171">
    <property type="entry name" value="MIX23"/>
</dbReference>
<evidence type="ECO:0000313" key="4">
    <source>
        <dbReference type="Proteomes" id="UP000038010"/>
    </source>
</evidence>
<gene>
    <name evidence="3" type="ORF">AB675_6290</name>
</gene>
<comment type="similarity">
    <text evidence="1">Belongs to the MIX23 family.</text>
</comment>
<comment type="caution">
    <text evidence="3">The sequence shown here is derived from an EMBL/GenBank/DDBJ whole genome shotgun (WGS) entry which is preliminary data.</text>
</comment>
<evidence type="ECO:0000313" key="3">
    <source>
        <dbReference type="EMBL" id="KPI43838.1"/>
    </source>
</evidence>
<dbReference type="Pfam" id="PF09774">
    <property type="entry name" value="MIX23"/>
    <property type="match status" value="1"/>
</dbReference>
<proteinExistence type="inferred from homology"/>
<dbReference type="PANTHER" id="PTHR31905">
    <property type="entry name" value="COILED-COIL DOMAIN-CONTAINING PROTEIN 58"/>
    <property type="match status" value="1"/>
</dbReference>
<organism evidence="3 4">
    <name type="scientific">Cyphellophora attinorum</name>
    <dbReference type="NCBI Taxonomy" id="1664694"/>
    <lineage>
        <taxon>Eukaryota</taxon>
        <taxon>Fungi</taxon>
        <taxon>Dikarya</taxon>
        <taxon>Ascomycota</taxon>
        <taxon>Pezizomycotina</taxon>
        <taxon>Eurotiomycetes</taxon>
        <taxon>Chaetothyriomycetidae</taxon>
        <taxon>Chaetothyriales</taxon>
        <taxon>Cyphellophoraceae</taxon>
        <taxon>Cyphellophora</taxon>
    </lineage>
</organism>
<dbReference type="EMBL" id="LFJN01000004">
    <property type="protein sequence ID" value="KPI43838.1"/>
    <property type="molecule type" value="Genomic_DNA"/>
</dbReference>
<dbReference type="GeneID" id="28738450"/>
<sequence>MSEPTHPPPNLTPAFCFHPSALRQFLRSSRSLIDDPINNSLNNLLTPSHPSGSPTTTIRTGPTPHTLPDPLCTTYLHRVLFPSWHARSQVLTYCASVATSPDPDDPEAVEREVFNRRGQERVVDERLDPYSGRFFPKEARTEALAGVLRNEEGVERIVRERSWGVVRGRCEGLDGVISGDGSRSWQDEFERWRRRREEEGGGR</sequence>
<dbReference type="PANTHER" id="PTHR31905:SF2">
    <property type="entry name" value="PROTEIN MIX23"/>
    <property type="match status" value="1"/>
</dbReference>
<feature type="compositionally biased region" description="Low complexity" evidence="2">
    <location>
        <begin position="46"/>
        <end position="66"/>
    </location>
</feature>